<dbReference type="Proteomes" id="UP000304900">
    <property type="component" value="Unassembled WGS sequence"/>
</dbReference>
<evidence type="ECO:0000313" key="3">
    <source>
        <dbReference type="Proteomes" id="UP000304900"/>
    </source>
</evidence>
<gene>
    <name evidence="2" type="ORF">FDK13_33915</name>
</gene>
<dbReference type="RefSeq" id="WP_137344457.1">
    <property type="nucleotide sequence ID" value="NZ_SZVO01000031.1"/>
</dbReference>
<dbReference type="SUPFAM" id="SSF48295">
    <property type="entry name" value="TrpR-like"/>
    <property type="match status" value="1"/>
</dbReference>
<proteinExistence type="predicted"/>
<protein>
    <recommendedName>
        <fullName evidence="4">Transposase</fullName>
    </recommendedName>
</protein>
<evidence type="ECO:0000313" key="2">
    <source>
        <dbReference type="EMBL" id="TKT85309.1"/>
    </source>
</evidence>
<accession>A0A4U6CLZ9</accession>
<name>A0A4U6CLZ9_9BACT</name>
<evidence type="ECO:0008006" key="4">
    <source>
        <dbReference type="Google" id="ProtNLM"/>
    </source>
</evidence>
<dbReference type="InterPro" id="IPR036388">
    <property type="entry name" value="WH-like_DNA-bd_sf"/>
</dbReference>
<organism evidence="2 3">
    <name type="scientific">Dyadobacter frigoris</name>
    <dbReference type="NCBI Taxonomy" id="2576211"/>
    <lineage>
        <taxon>Bacteria</taxon>
        <taxon>Pseudomonadati</taxon>
        <taxon>Bacteroidota</taxon>
        <taxon>Cytophagia</taxon>
        <taxon>Cytophagales</taxon>
        <taxon>Spirosomataceae</taxon>
        <taxon>Dyadobacter</taxon>
    </lineage>
</organism>
<sequence length="130" mass="14887">MKAKEKKVTVKNRKPYERLSDAEKKKIVHEINSGLIGQRGAARKYGINRNTLTAWITDFSSFNIKPREVAEEAISNMTENSKTRILAKQVQDLTKQLEKANLKIIGLQTMIEVSEQELHIKIRKKPGTKQ</sequence>
<dbReference type="EMBL" id="SZVO01000031">
    <property type="protein sequence ID" value="TKT85309.1"/>
    <property type="molecule type" value="Genomic_DNA"/>
</dbReference>
<keyword evidence="1" id="KW-0175">Coiled coil</keyword>
<dbReference type="AlphaFoldDB" id="A0A4U6CLZ9"/>
<dbReference type="Gene3D" id="1.10.10.10">
    <property type="entry name" value="Winged helix-like DNA-binding domain superfamily/Winged helix DNA-binding domain"/>
    <property type="match status" value="1"/>
</dbReference>
<keyword evidence="3" id="KW-1185">Reference proteome</keyword>
<reference evidence="2 3" key="1">
    <citation type="submission" date="2019-05" db="EMBL/GenBank/DDBJ databases">
        <title>Dyadobacter AR-3-8 sp. nov., isolated from arctic soil.</title>
        <authorList>
            <person name="Chaudhary D.K."/>
        </authorList>
    </citation>
    <scope>NUCLEOTIDE SEQUENCE [LARGE SCALE GENOMIC DNA]</scope>
    <source>
        <strain evidence="2 3">AR-3-8</strain>
    </source>
</reference>
<dbReference type="InterPro" id="IPR010921">
    <property type="entry name" value="Trp_repressor/repl_initiator"/>
</dbReference>
<dbReference type="GO" id="GO:0043565">
    <property type="term" value="F:sequence-specific DNA binding"/>
    <property type="evidence" value="ECO:0007669"/>
    <property type="project" value="InterPro"/>
</dbReference>
<dbReference type="OrthoDB" id="770640at2"/>
<feature type="coiled-coil region" evidence="1">
    <location>
        <begin position="83"/>
        <end position="117"/>
    </location>
</feature>
<comment type="caution">
    <text evidence="2">The sequence shown here is derived from an EMBL/GenBank/DDBJ whole genome shotgun (WGS) entry which is preliminary data.</text>
</comment>
<evidence type="ECO:0000256" key="1">
    <source>
        <dbReference type="SAM" id="Coils"/>
    </source>
</evidence>